<dbReference type="SUPFAM" id="SSF52833">
    <property type="entry name" value="Thioredoxin-like"/>
    <property type="match status" value="1"/>
</dbReference>
<reference evidence="1 2" key="1">
    <citation type="submission" date="2018-02" db="EMBL/GenBank/DDBJ databases">
        <title>Novel Leptospira species isolated from soil and water in Japan.</title>
        <authorList>
            <person name="Nakao R."/>
            <person name="Masuzawa T."/>
        </authorList>
    </citation>
    <scope>NUCLEOTIDE SEQUENCE [LARGE SCALE GENOMIC DNA]</scope>
    <source>
        <strain evidence="1 2">YH101</strain>
    </source>
</reference>
<accession>A0A2P2DWP1</accession>
<proteinExistence type="predicted"/>
<keyword evidence="2" id="KW-1185">Reference proteome</keyword>
<name>A0A2P2DWP1_9LEPT</name>
<protein>
    <submittedName>
        <fullName evidence="1">Redoxin</fullName>
    </submittedName>
</protein>
<dbReference type="InterPro" id="IPR036249">
    <property type="entry name" value="Thioredoxin-like_sf"/>
</dbReference>
<evidence type="ECO:0000313" key="1">
    <source>
        <dbReference type="EMBL" id="GBF49036.1"/>
    </source>
</evidence>
<dbReference type="EMBL" id="BFBB01000002">
    <property type="protein sequence ID" value="GBF49036.1"/>
    <property type="molecule type" value="Genomic_DNA"/>
</dbReference>
<sequence>MINEWKRKSEGKPIVFLGVNSDQGEGLESILEHKKDWKMDYPSLLDPEWKLTDFYTVEGLPCLLVFSPKGVLVYRQYGIAASDLPGLLIRSHVWAQD</sequence>
<organism evidence="1 2">
    <name type="scientific">Leptospira ryugenii</name>
    <dbReference type="NCBI Taxonomy" id="1917863"/>
    <lineage>
        <taxon>Bacteria</taxon>
        <taxon>Pseudomonadati</taxon>
        <taxon>Spirochaetota</taxon>
        <taxon>Spirochaetia</taxon>
        <taxon>Leptospirales</taxon>
        <taxon>Leptospiraceae</taxon>
        <taxon>Leptospira</taxon>
    </lineage>
</organism>
<dbReference type="Gene3D" id="3.40.30.10">
    <property type="entry name" value="Glutaredoxin"/>
    <property type="match status" value="1"/>
</dbReference>
<gene>
    <name evidence="1" type="ORF">LPTSP4_05450</name>
</gene>
<evidence type="ECO:0000313" key="2">
    <source>
        <dbReference type="Proteomes" id="UP000245133"/>
    </source>
</evidence>
<dbReference type="Proteomes" id="UP000245133">
    <property type="component" value="Unassembled WGS sequence"/>
</dbReference>
<dbReference type="AlphaFoldDB" id="A0A2P2DWP1"/>
<comment type="caution">
    <text evidence="1">The sequence shown here is derived from an EMBL/GenBank/DDBJ whole genome shotgun (WGS) entry which is preliminary data.</text>
</comment>